<accession>A0A0F9I6V8</accession>
<comment type="caution">
    <text evidence="1">The sequence shown here is derived from an EMBL/GenBank/DDBJ whole genome shotgun (WGS) entry which is preliminary data.</text>
</comment>
<dbReference type="EMBL" id="LAZR01013141">
    <property type="protein sequence ID" value="KKM23351.1"/>
    <property type="molecule type" value="Genomic_DNA"/>
</dbReference>
<sequence>MRRRTRRHLTRVEPFTWNRGRVQEPAPRPDDAARGCIILTDAPTRVEPTGDVAFADEIRTLDLDRDIAPYRPSK</sequence>
<gene>
    <name evidence="1" type="ORF">LCGC14_1616040</name>
</gene>
<reference evidence="1" key="1">
    <citation type="journal article" date="2015" name="Nature">
        <title>Complex archaea that bridge the gap between prokaryotes and eukaryotes.</title>
        <authorList>
            <person name="Spang A."/>
            <person name="Saw J.H."/>
            <person name="Jorgensen S.L."/>
            <person name="Zaremba-Niedzwiedzka K."/>
            <person name="Martijn J."/>
            <person name="Lind A.E."/>
            <person name="van Eijk R."/>
            <person name="Schleper C."/>
            <person name="Guy L."/>
            <person name="Ettema T.J."/>
        </authorList>
    </citation>
    <scope>NUCLEOTIDE SEQUENCE</scope>
</reference>
<evidence type="ECO:0000313" key="1">
    <source>
        <dbReference type="EMBL" id="KKM23351.1"/>
    </source>
</evidence>
<organism evidence="1">
    <name type="scientific">marine sediment metagenome</name>
    <dbReference type="NCBI Taxonomy" id="412755"/>
    <lineage>
        <taxon>unclassified sequences</taxon>
        <taxon>metagenomes</taxon>
        <taxon>ecological metagenomes</taxon>
    </lineage>
</organism>
<proteinExistence type="predicted"/>
<protein>
    <submittedName>
        <fullName evidence="1">Uncharacterized protein</fullName>
    </submittedName>
</protein>
<dbReference type="AlphaFoldDB" id="A0A0F9I6V8"/>
<name>A0A0F9I6V8_9ZZZZ</name>